<gene>
    <name evidence="1" type="ORF">THAOC_09912</name>
</gene>
<comment type="caution">
    <text evidence="1">The sequence shown here is derived from an EMBL/GenBank/DDBJ whole genome shotgun (WGS) entry which is preliminary data.</text>
</comment>
<dbReference type="EMBL" id="AGNL01010731">
    <property type="protein sequence ID" value="EJK68875.1"/>
    <property type="molecule type" value="Genomic_DNA"/>
</dbReference>
<evidence type="ECO:0000313" key="2">
    <source>
        <dbReference type="Proteomes" id="UP000266841"/>
    </source>
</evidence>
<dbReference type="OrthoDB" id="10261390at2759"/>
<organism evidence="1 2">
    <name type="scientific">Thalassiosira oceanica</name>
    <name type="common">Marine diatom</name>
    <dbReference type="NCBI Taxonomy" id="159749"/>
    <lineage>
        <taxon>Eukaryota</taxon>
        <taxon>Sar</taxon>
        <taxon>Stramenopiles</taxon>
        <taxon>Ochrophyta</taxon>
        <taxon>Bacillariophyta</taxon>
        <taxon>Coscinodiscophyceae</taxon>
        <taxon>Thalassiosirophycidae</taxon>
        <taxon>Thalassiosirales</taxon>
        <taxon>Thalassiosiraceae</taxon>
        <taxon>Thalassiosira</taxon>
    </lineage>
</organism>
<protein>
    <submittedName>
        <fullName evidence="1">Uncharacterized protein</fullName>
    </submittedName>
</protein>
<evidence type="ECO:0000313" key="1">
    <source>
        <dbReference type="EMBL" id="EJK68875.1"/>
    </source>
</evidence>
<proteinExistence type="predicted"/>
<dbReference type="Gene3D" id="3.40.50.150">
    <property type="entry name" value="Vaccinia Virus protein VP39"/>
    <property type="match status" value="1"/>
</dbReference>
<reference evidence="1 2" key="1">
    <citation type="journal article" date="2012" name="Genome Biol.">
        <title>Genome and low-iron response of an oceanic diatom adapted to chronic iron limitation.</title>
        <authorList>
            <person name="Lommer M."/>
            <person name="Specht M."/>
            <person name="Roy A.S."/>
            <person name="Kraemer L."/>
            <person name="Andreson R."/>
            <person name="Gutowska M.A."/>
            <person name="Wolf J."/>
            <person name="Bergner S.V."/>
            <person name="Schilhabel M.B."/>
            <person name="Klostermeier U.C."/>
            <person name="Beiko R.G."/>
            <person name="Rosenstiel P."/>
            <person name="Hippler M."/>
            <person name="Laroche J."/>
        </authorList>
    </citation>
    <scope>NUCLEOTIDE SEQUENCE [LARGE SCALE GENOMIC DNA]</scope>
    <source>
        <strain evidence="1 2">CCMP1005</strain>
    </source>
</reference>
<dbReference type="Proteomes" id="UP000266841">
    <property type="component" value="Unassembled WGS sequence"/>
</dbReference>
<keyword evidence="2" id="KW-1185">Reference proteome</keyword>
<accession>K0STY7</accession>
<dbReference type="AlphaFoldDB" id="K0STY7"/>
<sequence>MSRPAASSASSTMNLDSYAVHSKNQYAAHALTRNLLSGSMERLAKRCKLEDIASISSGSPLRRRHIIDLGSADGTSTMETLRFAVRRLNDGAGAPTPLRVTFEEHPASDEAKLRASLDGHRGWFAAEDVTWDVRMQSFYEPLFEPESTGGEISDWKTLGAAGTAAGGGASRLDWVHINEPGVPPSVRERWRTDLADAHLGKFLALRAGELRPGAEMVIVMVGCPHEYVSPSDGGQSPLTRAMKRCIERGELRPEILDRTTVPYFLRTPKDIETALAVASDLEMGDSTRRRPGALLEMVNCELIQTMTRGEDGDVLGGAFDLYWSIHSNAVEAAGPTAEESDRVRAEARRVFDEIYDGEAGLATKAQYAEALRGYQTALEKRGVPA</sequence>
<dbReference type="SUPFAM" id="SSF53335">
    <property type="entry name" value="S-adenosyl-L-methionine-dependent methyltransferases"/>
    <property type="match status" value="1"/>
</dbReference>
<name>K0STY7_THAOC</name>
<dbReference type="InterPro" id="IPR029063">
    <property type="entry name" value="SAM-dependent_MTases_sf"/>
</dbReference>